<reference evidence="1" key="1">
    <citation type="submission" date="2021-02" db="EMBL/GenBank/DDBJ databases">
        <authorList>
            <person name="Nowell W R."/>
        </authorList>
    </citation>
    <scope>NUCLEOTIDE SEQUENCE</scope>
</reference>
<name>A0A821J4G8_9BILA</name>
<organism evidence="1 2">
    <name type="scientific">Rotaria socialis</name>
    <dbReference type="NCBI Taxonomy" id="392032"/>
    <lineage>
        <taxon>Eukaryota</taxon>
        <taxon>Metazoa</taxon>
        <taxon>Spiralia</taxon>
        <taxon>Gnathifera</taxon>
        <taxon>Rotifera</taxon>
        <taxon>Eurotatoria</taxon>
        <taxon>Bdelloidea</taxon>
        <taxon>Philodinida</taxon>
        <taxon>Philodinidae</taxon>
        <taxon>Rotaria</taxon>
    </lineage>
</organism>
<dbReference type="AlphaFoldDB" id="A0A821J4G8"/>
<proteinExistence type="predicted"/>
<sequence>KLATSSGFADTEWDSGGPIISEESSYRYTSIFQVCSIYAILSTFKTQ</sequence>
<evidence type="ECO:0000313" key="1">
    <source>
        <dbReference type="EMBL" id="CAF4713920.1"/>
    </source>
</evidence>
<dbReference type="EMBL" id="CAJOBP010036009">
    <property type="protein sequence ID" value="CAF4713920.1"/>
    <property type="molecule type" value="Genomic_DNA"/>
</dbReference>
<keyword evidence="2" id="KW-1185">Reference proteome</keyword>
<dbReference type="Proteomes" id="UP000663873">
    <property type="component" value="Unassembled WGS sequence"/>
</dbReference>
<accession>A0A821J4G8</accession>
<protein>
    <submittedName>
        <fullName evidence="1">Uncharacterized protein</fullName>
    </submittedName>
</protein>
<feature type="non-terminal residue" evidence="1">
    <location>
        <position position="1"/>
    </location>
</feature>
<gene>
    <name evidence="1" type="ORF">UJA718_LOCUS36889</name>
</gene>
<comment type="caution">
    <text evidence="1">The sequence shown here is derived from an EMBL/GenBank/DDBJ whole genome shotgun (WGS) entry which is preliminary data.</text>
</comment>
<evidence type="ECO:0000313" key="2">
    <source>
        <dbReference type="Proteomes" id="UP000663873"/>
    </source>
</evidence>